<evidence type="ECO:0000313" key="4">
    <source>
        <dbReference type="EMBL" id="ALS76994.1"/>
    </source>
</evidence>
<reference evidence="4" key="1">
    <citation type="submission" date="2016-01" db="EMBL/GenBank/DDBJ databases">
        <title>Complete genome of Planococcus rifietoensis type strain M8.</title>
        <authorList>
            <person name="See-Too W.S."/>
        </authorList>
    </citation>
    <scope>NUCLEOTIDE SEQUENCE [LARGE SCALE GENOMIC DNA]</scope>
    <source>
        <strain evidence="4">M8</strain>
    </source>
</reference>
<evidence type="ECO:0000256" key="1">
    <source>
        <dbReference type="SAM" id="MobiDB-lite"/>
    </source>
</evidence>
<gene>
    <name evidence="4" type="ORF">AUC31_05945</name>
</gene>
<dbReference type="OrthoDB" id="9806054at2"/>
<evidence type="ECO:0000256" key="2">
    <source>
        <dbReference type="SAM" id="Phobius"/>
    </source>
</evidence>
<keyword evidence="2" id="KW-0472">Membrane</keyword>
<dbReference type="InterPro" id="IPR007621">
    <property type="entry name" value="TPM_dom"/>
</dbReference>
<dbReference type="STRING" id="200991.AUC31_05945"/>
<dbReference type="Gene3D" id="3.10.310.50">
    <property type="match status" value="1"/>
</dbReference>
<protein>
    <recommendedName>
        <fullName evidence="3">TPM domain-containing protein</fullName>
    </recommendedName>
</protein>
<dbReference type="KEGG" id="prt:AUC31_05945"/>
<feature type="domain" description="TPM" evidence="3">
    <location>
        <begin position="34"/>
        <end position="150"/>
    </location>
</feature>
<dbReference type="Proteomes" id="UP000067683">
    <property type="component" value="Chromosome"/>
</dbReference>
<keyword evidence="2" id="KW-1133">Transmembrane helix</keyword>
<evidence type="ECO:0000259" key="3">
    <source>
        <dbReference type="Pfam" id="PF04536"/>
    </source>
</evidence>
<name>A0A0U2J805_9BACL</name>
<accession>A0A0U2J805</accession>
<feature type="compositionally biased region" description="Gly residues" evidence="1">
    <location>
        <begin position="236"/>
        <end position="259"/>
    </location>
</feature>
<feature type="transmembrane region" description="Helical" evidence="2">
    <location>
        <begin position="173"/>
        <end position="192"/>
    </location>
</feature>
<dbReference type="RefSeq" id="WP_058383686.1">
    <property type="nucleotide sequence ID" value="NZ_CP013659.2"/>
</dbReference>
<dbReference type="Pfam" id="PF04536">
    <property type="entry name" value="TPM_phosphatase"/>
    <property type="match status" value="1"/>
</dbReference>
<organism evidence="4 5">
    <name type="scientific">Planococcus rifietoensis</name>
    <dbReference type="NCBI Taxonomy" id="200991"/>
    <lineage>
        <taxon>Bacteria</taxon>
        <taxon>Bacillati</taxon>
        <taxon>Bacillota</taxon>
        <taxon>Bacilli</taxon>
        <taxon>Bacillales</taxon>
        <taxon>Caryophanaceae</taxon>
        <taxon>Planococcus</taxon>
    </lineage>
</organism>
<dbReference type="AlphaFoldDB" id="A0A0U2J805"/>
<sequence>MKKFKCKRAWVPIVALLLFFIGGLSVSAQTGDLIYDEAGLLSSEETQELEALAEQYGAEQNVDFLFLTTDSTEEQPIETYLGDFYDERAESTGREDAVLLTIDIGGREVYLAGFGTAERTLDAERVDLVLDRIIPEMQSGDYADAFEETVVTSSEYMEYRPGVNPESIFLKTWFHLAIALLLGGIIVGSMLYNAGGRVTTTPGTYVDRDHTRVRSQDDRFRNKTVTRRKIPKNKDGGGFGGGGGMTGGGRSFSGGGRSF</sequence>
<proteinExistence type="predicted"/>
<feature type="region of interest" description="Disordered" evidence="1">
    <location>
        <begin position="229"/>
        <end position="259"/>
    </location>
</feature>
<keyword evidence="5" id="KW-1185">Reference proteome</keyword>
<keyword evidence="2" id="KW-0812">Transmembrane</keyword>
<dbReference type="EMBL" id="CP013659">
    <property type="protein sequence ID" value="ALS76994.1"/>
    <property type="molecule type" value="Genomic_DNA"/>
</dbReference>
<evidence type="ECO:0000313" key="5">
    <source>
        <dbReference type="Proteomes" id="UP000067683"/>
    </source>
</evidence>